<evidence type="ECO:0000313" key="3">
    <source>
        <dbReference type="EMBL" id="KPJ12565.1"/>
    </source>
</evidence>
<feature type="region of interest" description="Disordered" evidence="1">
    <location>
        <begin position="44"/>
        <end position="198"/>
    </location>
</feature>
<gene>
    <name evidence="3" type="ORF">RR48_06705</name>
</gene>
<feature type="compositionally biased region" description="Basic and acidic residues" evidence="1">
    <location>
        <begin position="229"/>
        <end position="240"/>
    </location>
</feature>
<feature type="chain" id="PRO_5008264944" evidence="2">
    <location>
        <begin position="24"/>
        <end position="393"/>
    </location>
</feature>
<dbReference type="InParanoid" id="A0A194R5R1"/>
<feature type="compositionally biased region" description="Polar residues" evidence="1">
    <location>
        <begin position="152"/>
        <end position="163"/>
    </location>
</feature>
<feature type="compositionally biased region" description="Polar residues" evidence="1">
    <location>
        <begin position="60"/>
        <end position="70"/>
    </location>
</feature>
<feature type="signal peptide" evidence="2">
    <location>
        <begin position="1"/>
        <end position="23"/>
    </location>
</feature>
<name>A0A194R5R1_PAPMA</name>
<feature type="compositionally biased region" description="Basic and acidic residues" evidence="1">
    <location>
        <begin position="74"/>
        <end position="92"/>
    </location>
</feature>
<dbReference type="Proteomes" id="UP000053240">
    <property type="component" value="Unassembled WGS sequence"/>
</dbReference>
<dbReference type="EMBL" id="KQ460761">
    <property type="protein sequence ID" value="KPJ12565.1"/>
    <property type="molecule type" value="Genomic_DNA"/>
</dbReference>
<keyword evidence="2" id="KW-0732">Signal</keyword>
<proteinExistence type="predicted"/>
<protein>
    <submittedName>
        <fullName evidence="3">Uncharacterized protein</fullName>
    </submittedName>
</protein>
<dbReference type="InterPro" id="IPR031959">
    <property type="entry name" value="DUF4779"/>
</dbReference>
<feature type="region of interest" description="Disordered" evidence="1">
    <location>
        <begin position="217"/>
        <end position="251"/>
    </location>
</feature>
<feature type="compositionally biased region" description="Polar residues" evidence="1">
    <location>
        <begin position="176"/>
        <end position="198"/>
    </location>
</feature>
<dbReference type="KEGG" id="pmac:106713506"/>
<dbReference type="Pfam" id="PF16009">
    <property type="entry name" value="DUF4779"/>
    <property type="match status" value="1"/>
</dbReference>
<feature type="compositionally biased region" description="Basic residues" evidence="1">
    <location>
        <begin position="115"/>
        <end position="125"/>
    </location>
</feature>
<evidence type="ECO:0000256" key="1">
    <source>
        <dbReference type="SAM" id="MobiDB-lite"/>
    </source>
</evidence>
<dbReference type="STRING" id="76193.A0A194R5R1"/>
<reference evidence="3 4" key="1">
    <citation type="journal article" date="2015" name="Nat. Commun.">
        <title>Outbred genome sequencing and CRISPR/Cas9 gene editing in butterflies.</title>
        <authorList>
            <person name="Li X."/>
            <person name="Fan D."/>
            <person name="Zhang W."/>
            <person name="Liu G."/>
            <person name="Zhang L."/>
            <person name="Zhao L."/>
            <person name="Fang X."/>
            <person name="Chen L."/>
            <person name="Dong Y."/>
            <person name="Chen Y."/>
            <person name="Ding Y."/>
            <person name="Zhao R."/>
            <person name="Feng M."/>
            <person name="Zhu Y."/>
            <person name="Feng Y."/>
            <person name="Jiang X."/>
            <person name="Zhu D."/>
            <person name="Xiang H."/>
            <person name="Feng X."/>
            <person name="Li S."/>
            <person name="Wang J."/>
            <person name="Zhang G."/>
            <person name="Kronforst M.R."/>
            <person name="Wang W."/>
        </authorList>
    </citation>
    <scope>NUCLEOTIDE SEQUENCE [LARGE SCALE GENOMIC DNA]</scope>
    <source>
        <strain evidence="3">Ya'a_city_454_Pm</strain>
        <tissue evidence="3">Whole body</tissue>
    </source>
</reference>
<keyword evidence="4" id="KW-1185">Reference proteome</keyword>
<evidence type="ECO:0000313" key="4">
    <source>
        <dbReference type="Proteomes" id="UP000053240"/>
    </source>
</evidence>
<evidence type="ECO:0000256" key="2">
    <source>
        <dbReference type="SAM" id="SignalP"/>
    </source>
</evidence>
<dbReference type="AlphaFoldDB" id="A0A194R5R1"/>
<feature type="compositionally biased region" description="Basic and acidic residues" evidence="1">
    <location>
        <begin position="44"/>
        <end position="59"/>
    </location>
</feature>
<accession>A0A194R5R1</accession>
<organism evidence="3 4">
    <name type="scientific">Papilio machaon</name>
    <name type="common">Old World swallowtail butterfly</name>
    <dbReference type="NCBI Taxonomy" id="76193"/>
    <lineage>
        <taxon>Eukaryota</taxon>
        <taxon>Metazoa</taxon>
        <taxon>Ecdysozoa</taxon>
        <taxon>Arthropoda</taxon>
        <taxon>Hexapoda</taxon>
        <taxon>Insecta</taxon>
        <taxon>Pterygota</taxon>
        <taxon>Neoptera</taxon>
        <taxon>Endopterygota</taxon>
        <taxon>Lepidoptera</taxon>
        <taxon>Glossata</taxon>
        <taxon>Ditrysia</taxon>
        <taxon>Papilionoidea</taxon>
        <taxon>Papilionidae</taxon>
        <taxon>Papilioninae</taxon>
        <taxon>Papilio</taxon>
    </lineage>
</organism>
<sequence length="393" mass="46571">MFVRFQDYVCVFLCVVIISSGRASVLKEVLEDHLKDISHDEAVESVKHDKEKGDKKHQIESQINDSQISQYAKVADDSKYSKKEHDSKKSTDNDVYAGYNSKQDKAEDNETTGFKRGHKKGHHKQGFQNSYHKDESSNKSTYYDDFNDENDQSSYNTRLNTNDNEGRRSYKGGHNNGQEYSLDNYNSRGHNNYKNNGNKQIEHQDYAKNHYLDDYENYNKHRNNHGTHRRDNSRNRHEYHVPQNQNRGWDWQSWDDRNQWERPKWDRNQGRNADYRDPGYDDRGFGYDNGYGYGLKYGYGFDESQAQPVAHIPSDPPVLAQRKQTITIYEDPRYDGSSQGQLRREEGDYLHLDIQPSHRRYASYDSSYYDTPRRERAMETSRINRLVYNYRQH</sequence>